<name>A0A3B1DBE3_9ZZZZ</name>
<dbReference type="PANTHER" id="PTHR21197:SF0">
    <property type="entry name" value="UDP-GALACTOPYRANOSE MUTASE"/>
    <property type="match status" value="1"/>
</dbReference>
<organism evidence="7">
    <name type="scientific">hydrothermal vent metagenome</name>
    <dbReference type="NCBI Taxonomy" id="652676"/>
    <lineage>
        <taxon>unclassified sequences</taxon>
        <taxon>metagenomes</taxon>
        <taxon>ecological metagenomes</taxon>
    </lineage>
</organism>
<evidence type="ECO:0000259" key="6">
    <source>
        <dbReference type="Pfam" id="PF03275"/>
    </source>
</evidence>
<dbReference type="GO" id="GO:0005829">
    <property type="term" value="C:cytosol"/>
    <property type="evidence" value="ECO:0007669"/>
    <property type="project" value="TreeGrafter"/>
</dbReference>
<dbReference type="EMBL" id="UOGI01000176">
    <property type="protein sequence ID" value="VAX33364.1"/>
    <property type="molecule type" value="Genomic_DNA"/>
</dbReference>
<dbReference type="PROSITE" id="PS51257">
    <property type="entry name" value="PROKAR_LIPOPROTEIN"/>
    <property type="match status" value="1"/>
</dbReference>
<dbReference type="InterPro" id="IPR004379">
    <property type="entry name" value="UDP-GALP_mutase"/>
</dbReference>
<accession>A0A3B1DBE3</accession>
<feature type="domain" description="UDP-galactopyranose mutase C-terminal" evidence="6">
    <location>
        <begin position="149"/>
        <end position="344"/>
    </location>
</feature>
<keyword evidence="4" id="KW-0274">FAD</keyword>
<evidence type="ECO:0000256" key="5">
    <source>
        <dbReference type="ARBA" id="ARBA00023235"/>
    </source>
</evidence>
<evidence type="ECO:0000256" key="4">
    <source>
        <dbReference type="ARBA" id="ARBA00022827"/>
    </source>
</evidence>
<dbReference type="NCBIfam" id="TIGR00031">
    <property type="entry name" value="UDP-GALP_mutase"/>
    <property type="match status" value="1"/>
</dbReference>
<reference evidence="7" key="1">
    <citation type="submission" date="2018-06" db="EMBL/GenBank/DDBJ databases">
        <authorList>
            <person name="Zhirakovskaya E."/>
        </authorList>
    </citation>
    <scope>NUCLEOTIDE SEQUENCE</scope>
</reference>
<dbReference type="InterPro" id="IPR015899">
    <property type="entry name" value="UDP-GalPyranose_mutase_C"/>
</dbReference>
<dbReference type="SUPFAM" id="SSF54373">
    <property type="entry name" value="FAD-linked reductases, C-terminal domain"/>
    <property type="match status" value="1"/>
</dbReference>
<evidence type="ECO:0000313" key="7">
    <source>
        <dbReference type="EMBL" id="VAX33364.1"/>
    </source>
</evidence>
<dbReference type="Gene3D" id="3.40.50.720">
    <property type="entry name" value="NAD(P)-binding Rossmann-like Domain"/>
    <property type="match status" value="3"/>
</dbReference>
<keyword evidence="5 7" id="KW-0413">Isomerase</keyword>
<gene>
    <name evidence="7" type="ORF">MNBD_NITROSPIRAE03-424</name>
</gene>
<sequence length="362" mass="43546">MKVDFLIAGAGFAGCTLAERIATQFDKKVLLVETRNHIGGNTYDYYNEDGLLIQKYGPHIFHTKIKDVWDYLCRFTDWNGYVHRVIAVVRGKEVYLPINLDTMERLYERKFTPEELEEYFEQHRVKLDRIKNSRDVVVSQVGEELYELFFKNYTKKQWGIYPDELDPEVTKRLPVRFNRDTRYFTDVYQGIPKHGFTRMFERMIDNKNIHLLLKTDYREIIDSVEYNQLIYTGPIDYYFDYMFGKLPYRSLDFKFETLDMEKYQNAGVVNYPNDYDYTRITEFKHFYFQQHHKTTICYEYPKAEGAPYYPIPKPECREIYRKYRKEADKLRSVYFIGRLAQYKYLNMDQVVAGALKLLEGLN</sequence>
<dbReference type="Pfam" id="PF03275">
    <property type="entry name" value="GLF"/>
    <property type="match status" value="1"/>
</dbReference>
<proteinExistence type="inferred from homology"/>
<comment type="similarity">
    <text evidence="2">Belongs to the UDP-galactopyranose/dTDP-fucopyranose mutase family.</text>
</comment>
<dbReference type="AlphaFoldDB" id="A0A3B1DBE3"/>
<dbReference type="GO" id="GO:0050660">
    <property type="term" value="F:flavin adenine dinucleotide binding"/>
    <property type="evidence" value="ECO:0007669"/>
    <property type="project" value="TreeGrafter"/>
</dbReference>
<dbReference type="EC" id="5.4.99.9" evidence="7"/>
<evidence type="ECO:0000256" key="3">
    <source>
        <dbReference type="ARBA" id="ARBA00022630"/>
    </source>
</evidence>
<dbReference type="PANTHER" id="PTHR21197">
    <property type="entry name" value="UDP-GALACTOPYRANOSE MUTASE"/>
    <property type="match status" value="1"/>
</dbReference>
<dbReference type="SUPFAM" id="SSF51971">
    <property type="entry name" value="Nucleotide-binding domain"/>
    <property type="match status" value="1"/>
</dbReference>
<protein>
    <submittedName>
        <fullName evidence="7">UDP-galactopyranose mutase</fullName>
        <ecNumber evidence="7">5.4.99.9</ecNumber>
    </submittedName>
</protein>
<dbReference type="Pfam" id="PF13450">
    <property type="entry name" value="NAD_binding_8"/>
    <property type="match status" value="1"/>
</dbReference>
<evidence type="ECO:0000256" key="2">
    <source>
        <dbReference type="ARBA" id="ARBA00009321"/>
    </source>
</evidence>
<dbReference type="GO" id="GO:0008767">
    <property type="term" value="F:UDP-galactopyranose mutase activity"/>
    <property type="evidence" value="ECO:0007669"/>
    <property type="project" value="UniProtKB-EC"/>
</dbReference>
<comment type="cofactor">
    <cofactor evidence="1">
        <name>FAD</name>
        <dbReference type="ChEBI" id="CHEBI:57692"/>
    </cofactor>
</comment>
<evidence type="ECO:0000256" key="1">
    <source>
        <dbReference type="ARBA" id="ARBA00001974"/>
    </source>
</evidence>
<keyword evidence="3" id="KW-0285">Flavoprotein</keyword>